<protein>
    <submittedName>
        <fullName evidence="2">Uncharacterized protein</fullName>
    </submittedName>
</protein>
<keyword evidence="1" id="KW-0175">Coiled coil</keyword>
<evidence type="ECO:0000256" key="1">
    <source>
        <dbReference type="SAM" id="Coils"/>
    </source>
</evidence>
<proteinExistence type="predicted"/>
<dbReference type="Proteomes" id="UP000019114">
    <property type="component" value="Unassembled WGS sequence"/>
</dbReference>
<organism evidence="2 3">
    <name type="scientific">Plasmodium falciparum NF135/5.C10</name>
    <dbReference type="NCBI Taxonomy" id="1036726"/>
    <lineage>
        <taxon>Eukaryota</taxon>
        <taxon>Sar</taxon>
        <taxon>Alveolata</taxon>
        <taxon>Apicomplexa</taxon>
        <taxon>Aconoidasida</taxon>
        <taxon>Haemosporida</taxon>
        <taxon>Plasmodiidae</taxon>
        <taxon>Plasmodium</taxon>
        <taxon>Plasmodium (Laverania)</taxon>
    </lineage>
</organism>
<reference evidence="2 3" key="1">
    <citation type="submission" date="2013-02" db="EMBL/GenBank/DDBJ databases">
        <title>The Genome Annotation of Plasmodium falciparum NF135/5.C10.</title>
        <authorList>
            <consortium name="The Broad Institute Genome Sequencing Platform"/>
            <consortium name="The Broad Institute Genome Sequencing Center for Infectious Disease"/>
            <person name="Neafsey D."/>
            <person name="Hoffman S."/>
            <person name="Volkman S."/>
            <person name="Rosenthal P."/>
            <person name="Walker B."/>
            <person name="Young S.K."/>
            <person name="Zeng Q."/>
            <person name="Gargeya S."/>
            <person name="Fitzgerald M."/>
            <person name="Haas B."/>
            <person name="Abouelleil A."/>
            <person name="Allen A.W."/>
            <person name="Alvarado L."/>
            <person name="Arachchi H.M."/>
            <person name="Berlin A.M."/>
            <person name="Chapman S.B."/>
            <person name="Gainer-Dewar J."/>
            <person name="Goldberg J."/>
            <person name="Griggs A."/>
            <person name="Gujja S."/>
            <person name="Hansen M."/>
            <person name="Howarth C."/>
            <person name="Imamovic A."/>
            <person name="Ireland A."/>
            <person name="Larimer J."/>
            <person name="McCowan C."/>
            <person name="Murphy C."/>
            <person name="Pearson M."/>
            <person name="Poon T.W."/>
            <person name="Priest M."/>
            <person name="Roberts A."/>
            <person name="Saif S."/>
            <person name="Shea T."/>
            <person name="Sisk P."/>
            <person name="Sykes S."/>
            <person name="Wortman J."/>
            <person name="Nusbaum C."/>
            <person name="Birren B."/>
        </authorList>
    </citation>
    <scope>NUCLEOTIDE SEQUENCE [LARGE SCALE GENOMIC DNA]</scope>
    <source>
        <strain evidence="2 3">NF135/5.C10</strain>
    </source>
</reference>
<sequence length="90" mass="11021">MFLWRKKNRFIYLIHSLENATTYNYDKEEYDKEEYDKKLKKKKNDIKNELNNITTDVSKMMNQLRCSSTFNDTYLYKAKNLLQSTYNVIK</sequence>
<dbReference type="EMBL" id="KI926064">
    <property type="protein sequence ID" value="ETW41153.1"/>
    <property type="molecule type" value="Genomic_DNA"/>
</dbReference>
<dbReference type="AlphaFoldDB" id="W4IBT3"/>
<name>W4IBT3_PLAFA</name>
<accession>W4IBT3</accession>
<feature type="coiled-coil region" evidence="1">
    <location>
        <begin position="25"/>
        <end position="63"/>
    </location>
</feature>
<evidence type="ECO:0000313" key="2">
    <source>
        <dbReference type="EMBL" id="ETW41153.1"/>
    </source>
</evidence>
<reference evidence="2 3" key="2">
    <citation type="submission" date="2013-02" db="EMBL/GenBank/DDBJ databases">
        <title>The Genome Sequence of Plasmodium falciparum NF135/5.C10.</title>
        <authorList>
            <consortium name="The Broad Institute Genome Sequencing Platform"/>
            <consortium name="The Broad Institute Genome Sequencing Center for Infectious Disease"/>
            <person name="Neafsey D."/>
            <person name="Cheeseman I."/>
            <person name="Volkman S."/>
            <person name="Adams J."/>
            <person name="Walker B."/>
            <person name="Young S.K."/>
            <person name="Zeng Q."/>
            <person name="Gargeya S."/>
            <person name="Fitzgerald M."/>
            <person name="Haas B."/>
            <person name="Abouelleil A."/>
            <person name="Alvarado L."/>
            <person name="Arachchi H.M."/>
            <person name="Berlin A.M."/>
            <person name="Chapman S.B."/>
            <person name="Dewar J."/>
            <person name="Goldberg J."/>
            <person name="Griggs A."/>
            <person name="Gujja S."/>
            <person name="Hansen M."/>
            <person name="Howarth C."/>
            <person name="Imamovic A."/>
            <person name="Larimer J."/>
            <person name="McCowan C."/>
            <person name="Murphy C."/>
            <person name="Neiman D."/>
            <person name="Pearson M."/>
            <person name="Priest M."/>
            <person name="Roberts A."/>
            <person name="Saif S."/>
            <person name="Shea T."/>
            <person name="Sisk P."/>
            <person name="Sykes S."/>
            <person name="Wortman J."/>
            <person name="Nusbaum C."/>
            <person name="Birren B."/>
        </authorList>
    </citation>
    <scope>NUCLEOTIDE SEQUENCE [LARGE SCALE GENOMIC DNA]</scope>
    <source>
        <strain evidence="2 3">NF135/5.C10</strain>
    </source>
</reference>
<gene>
    <name evidence="2" type="ORF">PFNF135_04787</name>
</gene>
<evidence type="ECO:0000313" key="3">
    <source>
        <dbReference type="Proteomes" id="UP000019114"/>
    </source>
</evidence>